<evidence type="ECO:0000259" key="3">
    <source>
        <dbReference type="Pfam" id="PF13100"/>
    </source>
</evidence>
<dbReference type="RefSeq" id="WP_264140370.1">
    <property type="nucleotide sequence ID" value="NZ_JAOYOD010000001.1"/>
</dbReference>
<organism evidence="4 5">
    <name type="scientific">Reichenbachiella ulvae</name>
    <dbReference type="NCBI Taxonomy" id="2980104"/>
    <lineage>
        <taxon>Bacteria</taxon>
        <taxon>Pseudomonadati</taxon>
        <taxon>Bacteroidota</taxon>
        <taxon>Cytophagia</taxon>
        <taxon>Cytophagales</taxon>
        <taxon>Reichenbachiellaceae</taxon>
        <taxon>Reichenbachiella</taxon>
    </lineage>
</organism>
<keyword evidence="5" id="KW-1185">Reference proteome</keyword>
<accession>A0ABT3D0M1</accession>
<feature type="region of interest" description="Disordered" evidence="1">
    <location>
        <begin position="527"/>
        <end position="551"/>
    </location>
</feature>
<evidence type="ECO:0000256" key="1">
    <source>
        <dbReference type="SAM" id="MobiDB-lite"/>
    </source>
</evidence>
<keyword evidence="2" id="KW-0732">Signal</keyword>
<name>A0ABT3D0M1_9BACT</name>
<protein>
    <recommendedName>
        <fullName evidence="3">Organic solvent tolerance-like N-terminal domain-containing protein</fullName>
    </recommendedName>
</protein>
<dbReference type="Proteomes" id="UP001300692">
    <property type="component" value="Unassembled WGS sequence"/>
</dbReference>
<comment type="caution">
    <text evidence="4">The sequence shown here is derived from an EMBL/GenBank/DDBJ whole genome shotgun (WGS) entry which is preliminary data.</text>
</comment>
<dbReference type="Gene3D" id="2.60.450.10">
    <property type="entry name" value="Lipopolysaccharide (LPS) transport protein A like domain"/>
    <property type="match status" value="2"/>
</dbReference>
<feature type="domain" description="Organic solvent tolerance-like N-terminal" evidence="3">
    <location>
        <begin position="31"/>
        <end position="182"/>
    </location>
</feature>
<dbReference type="InterPro" id="IPR005653">
    <property type="entry name" value="OstA-like_N"/>
</dbReference>
<feature type="signal peptide" evidence="2">
    <location>
        <begin position="1"/>
        <end position="22"/>
    </location>
</feature>
<evidence type="ECO:0000313" key="5">
    <source>
        <dbReference type="Proteomes" id="UP001300692"/>
    </source>
</evidence>
<gene>
    <name evidence="4" type="ORF">N7U62_22505</name>
</gene>
<sequence length="551" mass="63683">MRRKIFLLILLGSLLTAQSIQAQRKDKIRYKAEKLTNARSDEGERYKKLIDRVVFTQNETIVYCDSAYFFTKRNVMEAYGRVRIKQGDSVTITAKKLIYEGDSEKALLREDVVYRKGRKRLYTDFLDYHMNTEVAEFKNDGKLVDEQNTLTSSYGIYYSKSQKAYFYNDVLLVSPDFNLRTDSLEYSSFSKVAISKGPTYIDDRQGTTVDSKGGTYATTKEQTTFAKGTIETRNYIIVGDDIFIDELKKFYKAKGNVVMTSKKDNIIIFGDEALYNKEEGISQVYGKPVMKKIMEDADTLYMSADTLVAVENVDKDKERVLGYYKILMYQDGLQGRCDSLAYFLSDSTIHMYKDPILWNENSQMVADSIDLTFKNDLIYKMNLTRQSFLSSLDTMGQYNQIKGRNMIGQFDSLGMIQTMDVDGNGESHYFVLEGDSLFLGMNKIFCSRMRIRFENNSMQNISFYNQPEAQFIPPIELMSDMHFLEGFEWRGNEKPSKEDVIQRNTAIRPADPSDIPNLNDTAQKMKKKLDKEVPPDQQRAIKQEAMQRRSR</sequence>
<reference evidence="4 5" key="1">
    <citation type="submission" date="2022-10" db="EMBL/GenBank/DDBJ databases">
        <title>Comparative genomics and taxonomic characterization of three novel marine species of genus Reichenbachiella exhibiting antioxidant and polysaccharide degradation activities.</title>
        <authorList>
            <person name="Muhammad N."/>
            <person name="Lee Y.-J."/>
            <person name="Ko J."/>
            <person name="Kim S.-G."/>
        </authorList>
    </citation>
    <scope>NUCLEOTIDE SEQUENCE [LARGE SCALE GENOMIC DNA]</scope>
    <source>
        <strain evidence="4 5">ABR2-5</strain>
    </source>
</reference>
<evidence type="ECO:0000256" key="2">
    <source>
        <dbReference type="SAM" id="SignalP"/>
    </source>
</evidence>
<feature type="compositionally biased region" description="Basic and acidic residues" evidence="1">
    <location>
        <begin position="529"/>
        <end position="551"/>
    </location>
</feature>
<dbReference type="Pfam" id="PF13100">
    <property type="entry name" value="OstA_2"/>
    <property type="match status" value="1"/>
</dbReference>
<evidence type="ECO:0000313" key="4">
    <source>
        <dbReference type="EMBL" id="MCV9389452.1"/>
    </source>
</evidence>
<dbReference type="EMBL" id="JAOYOD010000001">
    <property type="protein sequence ID" value="MCV9389452.1"/>
    <property type="molecule type" value="Genomic_DNA"/>
</dbReference>
<proteinExistence type="predicted"/>
<feature type="chain" id="PRO_5045878655" description="Organic solvent tolerance-like N-terminal domain-containing protein" evidence="2">
    <location>
        <begin position="23"/>
        <end position="551"/>
    </location>
</feature>